<dbReference type="SUPFAM" id="SSF52980">
    <property type="entry name" value="Restriction endonuclease-like"/>
    <property type="match status" value="1"/>
</dbReference>
<dbReference type="PATRIC" id="fig|505345.8.peg.1037"/>
<proteinExistence type="predicted"/>
<dbReference type="InterPro" id="IPR015093">
    <property type="entry name" value="Card1_endonucl_dom"/>
</dbReference>
<evidence type="ECO:0000313" key="4">
    <source>
        <dbReference type="EMBL" id="OBX09337.1"/>
    </source>
</evidence>
<dbReference type="Gene3D" id="1.10.10.680">
    <property type="entry name" value="Hypothetical protein VC1899 (Restriction endonuclease-like)"/>
    <property type="match status" value="1"/>
</dbReference>
<name>A0A1A7Q616_9PAST</name>
<evidence type="ECO:0000313" key="5">
    <source>
        <dbReference type="Proteomes" id="UP000243168"/>
    </source>
</evidence>
<organism evidence="4 5">
    <name type="scientific">Gallibacterium genomosp. 3</name>
    <dbReference type="NCBI Taxonomy" id="505345"/>
    <lineage>
        <taxon>Bacteria</taxon>
        <taxon>Pseudomonadati</taxon>
        <taxon>Pseudomonadota</taxon>
        <taxon>Gammaproteobacteria</taxon>
        <taxon>Pasteurellales</taxon>
        <taxon>Pasteurellaceae</taxon>
        <taxon>Gallibacterium</taxon>
    </lineage>
</organism>
<evidence type="ECO:0000259" key="3">
    <source>
        <dbReference type="Pfam" id="PF23400"/>
    </source>
</evidence>
<comment type="caution">
    <text evidence="4">The sequence shown here is derived from an EMBL/GenBank/DDBJ whole genome shotgun (WGS) entry which is preliminary data.</text>
</comment>
<gene>
    <name evidence="4" type="ORF">QV07_05175</name>
</gene>
<feature type="domain" description="Card1 CARF" evidence="3">
    <location>
        <begin position="5"/>
        <end position="149"/>
    </location>
</feature>
<evidence type="ECO:0008006" key="6">
    <source>
        <dbReference type="Google" id="ProtNLM"/>
    </source>
</evidence>
<evidence type="ECO:0000256" key="1">
    <source>
        <dbReference type="SAM" id="Coils"/>
    </source>
</evidence>
<feature type="coiled-coil region" evidence="1">
    <location>
        <begin position="270"/>
        <end position="297"/>
    </location>
</feature>
<dbReference type="GO" id="GO:0003676">
    <property type="term" value="F:nucleic acid binding"/>
    <property type="evidence" value="ECO:0007669"/>
    <property type="project" value="InterPro"/>
</dbReference>
<dbReference type="Proteomes" id="UP000243168">
    <property type="component" value="Unassembled WGS sequence"/>
</dbReference>
<accession>A0A1A7Q616</accession>
<feature type="domain" description="Card1 endonuclease" evidence="2">
    <location>
        <begin position="244"/>
        <end position="385"/>
    </location>
</feature>
<dbReference type="Pfam" id="PF09002">
    <property type="entry name" value="Card1_endonuc"/>
    <property type="match status" value="1"/>
</dbReference>
<dbReference type="InterPro" id="IPR056339">
    <property type="entry name" value="CARF_Card1"/>
</dbReference>
<dbReference type="Pfam" id="PF23400">
    <property type="entry name" value="CARF_Card1"/>
    <property type="match status" value="1"/>
</dbReference>
<dbReference type="AlphaFoldDB" id="A0A1A7Q616"/>
<dbReference type="Gene3D" id="3.40.50.10770">
    <property type="entry name" value="Hypothetical protein VC1899 like domain (Restriction endonuclease-like)"/>
    <property type="match status" value="1"/>
</dbReference>
<dbReference type="Gene3D" id="3.40.1350.10">
    <property type="match status" value="1"/>
</dbReference>
<keyword evidence="1" id="KW-0175">Coiled coil</keyword>
<dbReference type="EMBL" id="JTJS01000047">
    <property type="protein sequence ID" value="OBX09337.1"/>
    <property type="molecule type" value="Genomic_DNA"/>
</dbReference>
<dbReference type="InterPro" id="IPR011856">
    <property type="entry name" value="tRNA_endonuc-like_dom_sf"/>
</dbReference>
<protein>
    <recommendedName>
        <fullName evidence="6">DUF1887 domain-containing protein</fullName>
    </recommendedName>
</protein>
<reference evidence="4 5" key="1">
    <citation type="submission" date="2014-11" db="EMBL/GenBank/DDBJ databases">
        <title>Pan-genome of Gallibacterium spp.</title>
        <authorList>
            <person name="Kudirkiene E."/>
            <person name="Bojesen A.M."/>
        </authorList>
    </citation>
    <scope>NUCLEOTIDE SEQUENCE [LARGE SCALE GENOMIC DNA]</scope>
    <source>
        <strain evidence="4 5">F298</strain>
    </source>
</reference>
<dbReference type="InterPro" id="IPR011335">
    <property type="entry name" value="Restrct_endonuc-II-like"/>
</dbReference>
<dbReference type="RefSeq" id="WP_065234449.1">
    <property type="nucleotide sequence ID" value="NZ_JTJS01000047.1"/>
</dbReference>
<evidence type="ECO:0000259" key="2">
    <source>
        <dbReference type="Pfam" id="PF09002"/>
    </source>
</evidence>
<dbReference type="CDD" id="cd22364">
    <property type="entry name" value="VC1899-like"/>
    <property type="match status" value="1"/>
</dbReference>
<sequence>MRFDIHFCLISAQAAANLLPVFNPEFMPKSVVFFVSNSMKKNAVFLKQVFEQQQIKVKLINLVDEFDFAKTTEQFITEVEKYENENVALNVTGGTKLMSIAAVDAFNCLSKPVFYVDTEKNRILSLSRNDQGQWISPLPLNTKIKLENYLSAYGKKLIKKLNIEINQEWLSIFEPFLKNYKDNHNLIPLLNKFASSSINNGYRYTLDKKESNIQKLNAFLTDLDYRGIINFNGETINFKKRRNNEFLNGGWLEDYVYTQLKEIKKIDEIILNAEVTNENYQLNKNEYIDENKGNKNEFDIIFLAKNKLHIIECKTQIMTKEGGVKSEDILYKLETLKDYGGLMTKKCLVSYCDVPTNILNRAKSLNIKIIQKDEIYRIKELIQAWI</sequence>